<dbReference type="RefSeq" id="WP_115900943.1">
    <property type="nucleotide sequence ID" value="NZ_QUNS01000003.1"/>
</dbReference>
<feature type="domain" description="TonB-dependent receptor plug" evidence="14">
    <location>
        <begin position="51"/>
        <end position="157"/>
    </location>
</feature>
<evidence type="ECO:0000256" key="11">
    <source>
        <dbReference type="RuleBase" id="RU003357"/>
    </source>
</evidence>
<dbReference type="InterPro" id="IPR037066">
    <property type="entry name" value="Plug_dom_sf"/>
</dbReference>
<dbReference type="GO" id="GO:0015344">
    <property type="term" value="F:siderophore uptake transmembrane transporter activity"/>
    <property type="evidence" value="ECO:0007669"/>
    <property type="project" value="TreeGrafter"/>
</dbReference>
<comment type="caution">
    <text evidence="15">The sequence shown here is derived from an EMBL/GenBank/DDBJ whole genome shotgun (WGS) entry which is preliminary data.</text>
</comment>
<evidence type="ECO:0000313" key="15">
    <source>
        <dbReference type="EMBL" id="REH52605.1"/>
    </source>
</evidence>
<dbReference type="InterPro" id="IPR012910">
    <property type="entry name" value="Plug_dom"/>
</dbReference>
<keyword evidence="6 11" id="KW-0798">TonB box</keyword>
<evidence type="ECO:0000256" key="10">
    <source>
        <dbReference type="PROSITE-ProRule" id="PRU01360"/>
    </source>
</evidence>
<sequence length="713" mass="81061">MFLNNRIVFLLMLLACQVFSQEKEEVRRDSIHYNKLDEVVITGQYNPKSIKKSVYNVTIIDKKQIESQAANNLADVLNFKLNLTVVPNSQSGKSTISMFGLDSQYFNILIDNVPLVSDNGIGNNIDLTQINLDDVERIELVEGAMGVEYGANSVSGVINIITKKSSQNKWNIQAAIQEETVSNEYALFNEGKHIQSVNVAHNFSENWFGKVSFNRTDFTGFLDDRKGRDYYNNDSLRGYSWLPKEQVNATGFLNYKKEQFNLSYKFNYYSDNVNFYNPKVDDNIDVGSQTSNPFALDRIFKTERFVNNINLKGVLASGSPYSLSASYQTQKRRLNKFTYFILSGNKTNEEDKVYQSSNVLFSKGTISNFIKSNRHNFQLGYEARYIKGFDTQASGEVTQQDKTRTQGNYALFGSSEIKFSDALMVRPGLRYEYNSLFHSKLQGSLSARYLLKNGFELRGNIGTSYRTPSFQELYYYFVDSNHDVRGNENLNPENGYSASINLKKRSWFDNSNIALLNSLKIDYLNVKDKIDLAIVNSSPLQYQYINIDAYRLWGVSSRNTIKANNWSFNLGANLQGIAQVANNEINAENDFLYSFQLTTSASYEIKNWDTVITLLLKHNGEQQNYIASGTDENKNSVFTKTTTQAYNWLDASVQKSFLNKKLQATIGARNLFDVTSVNVSNAATTGAHATNNNSLLLGYGRSYYLKLLYNIKF</sequence>
<dbReference type="Proteomes" id="UP000256884">
    <property type="component" value="Unassembled WGS sequence"/>
</dbReference>
<feature type="signal peptide" evidence="12">
    <location>
        <begin position="1"/>
        <end position="20"/>
    </location>
</feature>
<evidence type="ECO:0000256" key="12">
    <source>
        <dbReference type="SAM" id="SignalP"/>
    </source>
</evidence>
<dbReference type="PROSITE" id="PS52016">
    <property type="entry name" value="TONB_DEPENDENT_REC_3"/>
    <property type="match status" value="1"/>
</dbReference>
<dbReference type="Gene3D" id="2.40.170.20">
    <property type="entry name" value="TonB-dependent receptor, beta-barrel domain"/>
    <property type="match status" value="1"/>
</dbReference>
<evidence type="ECO:0000256" key="9">
    <source>
        <dbReference type="ARBA" id="ARBA00023237"/>
    </source>
</evidence>
<feature type="domain" description="TonB-dependent receptor-like beta-barrel" evidence="13">
    <location>
        <begin position="248"/>
        <end position="671"/>
    </location>
</feature>
<keyword evidence="7 10" id="KW-0472">Membrane</keyword>
<evidence type="ECO:0000256" key="6">
    <source>
        <dbReference type="ARBA" id="ARBA00023077"/>
    </source>
</evidence>
<keyword evidence="5 12" id="KW-0732">Signal</keyword>
<evidence type="ECO:0000256" key="2">
    <source>
        <dbReference type="ARBA" id="ARBA00022448"/>
    </source>
</evidence>
<feature type="chain" id="PRO_5017766606" evidence="12">
    <location>
        <begin position="21"/>
        <end position="713"/>
    </location>
</feature>
<dbReference type="Pfam" id="PF00593">
    <property type="entry name" value="TonB_dep_Rec_b-barrel"/>
    <property type="match status" value="1"/>
</dbReference>
<dbReference type="SUPFAM" id="SSF56935">
    <property type="entry name" value="Porins"/>
    <property type="match status" value="1"/>
</dbReference>
<keyword evidence="4 10" id="KW-0812">Transmembrane</keyword>
<keyword evidence="2 10" id="KW-0813">Transport</keyword>
<evidence type="ECO:0000256" key="1">
    <source>
        <dbReference type="ARBA" id="ARBA00004571"/>
    </source>
</evidence>
<accession>A0A3E0I364</accession>
<dbReference type="OrthoDB" id="9764669at2"/>
<evidence type="ECO:0000259" key="13">
    <source>
        <dbReference type="Pfam" id="PF00593"/>
    </source>
</evidence>
<keyword evidence="3 10" id="KW-1134">Transmembrane beta strand</keyword>
<dbReference type="GO" id="GO:0044718">
    <property type="term" value="P:siderophore transmembrane transport"/>
    <property type="evidence" value="ECO:0007669"/>
    <property type="project" value="TreeGrafter"/>
</dbReference>
<dbReference type="InterPro" id="IPR036942">
    <property type="entry name" value="Beta-barrel_TonB_sf"/>
</dbReference>
<dbReference type="Gene3D" id="2.170.130.10">
    <property type="entry name" value="TonB-dependent receptor, plug domain"/>
    <property type="match status" value="1"/>
</dbReference>
<comment type="similarity">
    <text evidence="10 11">Belongs to the TonB-dependent receptor family.</text>
</comment>
<name>A0A3E0I364_9FLAO</name>
<dbReference type="AlphaFoldDB" id="A0A3E0I364"/>
<dbReference type="Pfam" id="PF07715">
    <property type="entry name" value="Plug"/>
    <property type="match status" value="1"/>
</dbReference>
<proteinExistence type="inferred from homology"/>
<organism evidence="15 16">
    <name type="scientific">Tenacibaculum gallaicum</name>
    <dbReference type="NCBI Taxonomy" id="561505"/>
    <lineage>
        <taxon>Bacteria</taxon>
        <taxon>Pseudomonadati</taxon>
        <taxon>Bacteroidota</taxon>
        <taxon>Flavobacteriia</taxon>
        <taxon>Flavobacteriales</taxon>
        <taxon>Flavobacteriaceae</taxon>
        <taxon>Tenacibaculum</taxon>
    </lineage>
</organism>
<evidence type="ECO:0000313" key="16">
    <source>
        <dbReference type="Proteomes" id="UP000256884"/>
    </source>
</evidence>
<comment type="subcellular location">
    <subcellularLocation>
        <location evidence="1 10">Cell outer membrane</location>
        <topology evidence="1 10">Multi-pass membrane protein</topology>
    </subcellularLocation>
</comment>
<gene>
    <name evidence="15" type="ORF">C7448_103340</name>
</gene>
<dbReference type="InterPro" id="IPR000531">
    <property type="entry name" value="Beta-barrel_TonB"/>
</dbReference>
<keyword evidence="16" id="KW-1185">Reference proteome</keyword>
<evidence type="ECO:0000256" key="5">
    <source>
        <dbReference type="ARBA" id="ARBA00022729"/>
    </source>
</evidence>
<evidence type="ECO:0000256" key="7">
    <source>
        <dbReference type="ARBA" id="ARBA00023136"/>
    </source>
</evidence>
<protein>
    <submittedName>
        <fullName evidence="15">Outer membrane receptor for ferrienterochelin and colicins</fullName>
    </submittedName>
</protein>
<evidence type="ECO:0000256" key="4">
    <source>
        <dbReference type="ARBA" id="ARBA00022692"/>
    </source>
</evidence>
<keyword evidence="9 10" id="KW-0998">Cell outer membrane</keyword>
<dbReference type="GO" id="GO:0009279">
    <property type="term" value="C:cell outer membrane"/>
    <property type="evidence" value="ECO:0007669"/>
    <property type="project" value="UniProtKB-SubCell"/>
</dbReference>
<keyword evidence="8 15" id="KW-0675">Receptor</keyword>
<dbReference type="PANTHER" id="PTHR30069">
    <property type="entry name" value="TONB-DEPENDENT OUTER MEMBRANE RECEPTOR"/>
    <property type="match status" value="1"/>
</dbReference>
<dbReference type="EMBL" id="QUNS01000003">
    <property type="protein sequence ID" value="REH52605.1"/>
    <property type="molecule type" value="Genomic_DNA"/>
</dbReference>
<dbReference type="PANTHER" id="PTHR30069:SF29">
    <property type="entry name" value="HEMOGLOBIN AND HEMOGLOBIN-HAPTOGLOBIN-BINDING PROTEIN 1-RELATED"/>
    <property type="match status" value="1"/>
</dbReference>
<evidence type="ECO:0000256" key="8">
    <source>
        <dbReference type="ARBA" id="ARBA00023170"/>
    </source>
</evidence>
<evidence type="ECO:0000256" key="3">
    <source>
        <dbReference type="ARBA" id="ARBA00022452"/>
    </source>
</evidence>
<dbReference type="InterPro" id="IPR039426">
    <property type="entry name" value="TonB-dep_rcpt-like"/>
</dbReference>
<reference evidence="15 16" key="1">
    <citation type="submission" date="2018-08" db="EMBL/GenBank/DDBJ databases">
        <title>Genomic Encyclopedia of Type Strains, Phase IV (KMG-IV): sequencing the most valuable type-strain genomes for metagenomic binning, comparative biology and taxonomic classification.</title>
        <authorList>
            <person name="Goeker M."/>
        </authorList>
    </citation>
    <scope>NUCLEOTIDE SEQUENCE [LARGE SCALE GENOMIC DNA]</scope>
    <source>
        <strain evidence="15 16">DSM 18841</strain>
    </source>
</reference>
<evidence type="ECO:0000259" key="14">
    <source>
        <dbReference type="Pfam" id="PF07715"/>
    </source>
</evidence>